<organism evidence="1">
    <name type="scientific">marine sediment metagenome</name>
    <dbReference type="NCBI Taxonomy" id="412755"/>
    <lineage>
        <taxon>unclassified sequences</taxon>
        <taxon>metagenomes</taxon>
        <taxon>ecological metagenomes</taxon>
    </lineage>
</organism>
<gene>
    <name evidence="1" type="ORF">S03H2_17475</name>
</gene>
<name>X1GYM5_9ZZZZ</name>
<feature type="non-terminal residue" evidence="1">
    <location>
        <position position="91"/>
    </location>
</feature>
<dbReference type="AlphaFoldDB" id="X1GYM5"/>
<protein>
    <submittedName>
        <fullName evidence="1">Uncharacterized protein</fullName>
    </submittedName>
</protein>
<sequence>MNFTSSKNKETNFIYAWYIKGDPQYVQIKGEKAVTQGMNPHYRIEVLKDIGPYTKIGILSSFNIHNKDWDKLCESNIMEDTFYKAKQESLG</sequence>
<dbReference type="EMBL" id="BARU01009017">
    <property type="protein sequence ID" value="GAH46724.1"/>
    <property type="molecule type" value="Genomic_DNA"/>
</dbReference>
<reference evidence="1" key="1">
    <citation type="journal article" date="2014" name="Front. Microbiol.">
        <title>High frequency of phylogenetically diverse reductive dehalogenase-homologous genes in deep subseafloor sedimentary metagenomes.</title>
        <authorList>
            <person name="Kawai M."/>
            <person name="Futagami T."/>
            <person name="Toyoda A."/>
            <person name="Takaki Y."/>
            <person name="Nishi S."/>
            <person name="Hori S."/>
            <person name="Arai W."/>
            <person name="Tsubouchi T."/>
            <person name="Morono Y."/>
            <person name="Uchiyama I."/>
            <person name="Ito T."/>
            <person name="Fujiyama A."/>
            <person name="Inagaki F."/>
            <person name="Takami H."/>
        </authorList>
    </citation>
    <scope>NUCLEOTIDE SEQUENCE</scope>
    <source>
        <strain evidence="1">Expedition CK06-06</strain>
    </source>
</reference>
<accession>X1GYM5</accession>
<evidence type="ECO:0000313" key="1">
    <source>
        <dbReference type="EMBL" id="GAH46724.1"/>
    </source>
</evidence>
<comment type="caution">
    <text evidence="1">The sequence shown here is derived from an EMBL/GenBank/DDBJ whole genome shotgun (WGS) entry which is preliminary data.</text>
</comment>
<proteinExistence type="predicted"/>